<dbReference type="SUPFAM" id="SSF55718">
    <property type="entry name" value="SCP-like"/>
    <property type="match status" value="1"/>
</dbReference>
<organism evidence="6 7">
    <name type="scientific">Cellulomonas algicola</name>
    <dbReference type="NCBI Taxonomy" id="2071633"/>
    <lineage>
        <taxon>Bacteria</taxon>
        <taxon>Bacillati</taxon>
        <taxon>Actinomycetota</taxon>
        <taxon>Actinomycetes</taxon>
        <taxon>Micrococcales</taxon>
        <taxon>Cellulomonadaceae</taxon>
        <taxon>Cellulomonas</taxon>
    </lineage>
</organism>
<comment type="similarity">
    <text evidence="3">Belongs to the acetyltransferase Eis family.</text>
</comment>
<dbReference type="NCBIfam" id="NF002367">
    <property type="entry name" value="PRK01346.1-4"/>
    <property type="match status" value="1"/>
</dbReference>
<evidence type="ECO:0000256" key="3">
    <source>
        <dbReference type="HAMAP-Rule" id="MF_01812"/>
    </source>
</evidence>
<dbReference type="Gene3D" id="3.40.630.30">
    <property type="match status" value="2"/>
</dbReference>
<comment type="caution">
    <text evidence="3">Lacks conserved residue(s) required for the propagation of feature annotation.</text>
</comment>
<proteinExistence type="inferred from homology"/>
<dbReference type="InterPro" id="IPR025559">
    <property type="entry name" value="Eis_dom"/>
</dbReference>
<dbReference type="PANTHER" id="PTHR37817:SF1">
    <property type="entry name" value="N-ACETYLTRANSFERASE EIS"/>
    <property type="match status" value="1"/>
</dbReference>
<evidence type="ECO:0000259" key="5">
    <source>
        <dbReference type="Pfam" id="PF17668"/>
    </source>
</evidence>
<dbReference type="PANTHER" id="PTHR37817">
    <property type="entry name" value="N-ACETYLTRANSFERASE EIS"/>
    <property type="match status" value="1"/>
</dbReference>
<dbReference type="Pfam" id="PF17668">
    <property type="entry name" value="Acetyltransf_17"/>
    <property type="match status" value="1"/>
</dbReference>
<name>A0A401V1D5_9CELL</name>
<feature type="domain" description="Eis-like acetyltransferase" evidence="5">
    <location>
        <begin position="190"/>
        <end position="311"/>
    </location>
</feature>
<evidence type="ECO:0000313" key="6">
    <source>
        <dbReference type="EMBL" id="GCD20721.1"/>
    </source>
</evidence>
<dbReference type="GO" id="GO:0034069">
    <property type="term" value="F:aminoglycoside N-acetyltransferase activity"/>
    <property type="evidence" value="ECO:0007669"/>
    <property type="project" value="TreeGrafter"/>
</dbReference>
<dbReference type="Gene3D" id="3.30.1050.10">
    <property type="entry name" value="SCP2 sterol-binding domain"/>
    <property type="match status" value="1"/>
</dbReference>
<comment type="subunit">
    <text evidence="3">Homohexamer; trimer of dimers.</text>
</comment>
<keyword evidence="2 3" id="KW-0012">Acyltransferase</keyword>
<evidence type="ECO:0000256" key="1">
    <source>
        <dbReference type="ARBA" id="ARBA00022679"/>
    </source>
</evidence>
<dbReference type="InterPro" id="IPR051554">
    <property type="entry name" value="Acetyltransferase_Eis"/>
</dbReference>
<dbReference type="AlphaFoldDB" id="A0A401V1D5"/>
<dbReference type="Proteomes" id="UP000288246">
    <property type="component" value="Unassembled WGS sequence"/>
</dbReference>
<keyword evidence="7" id="KW-1185">Reference proteome</keyword>
<dbReference type="EMBL" id="BHYL01000189">
    <property type="protein sequence ID" value="GCD20721.1"/>
    <property type="molecule type" value="Genomic_DNA"/>
</dbReference>
<comment type="caution">
    <text evidence="6">The sequence shown here is derived from an EMBL/GenBank/DDBJ whole genome shotgun (WGS) entry which is preliminary data.</text>
</comment>
<feature type="active site" description="Proton acceptor; via carboxylate" evidence="3">
    <location>
        <position position="425"/>
    </location>
</feature>
<evidence type="ECO:0000256" key="2">
    <source>
        <dbReference type="ARBA" id="ARBA00023315"/>
    </source>
</evidence>
<reference evidence="6 7" key="1">
    <citation type="submission" date="2018-11" db="EMBL/GenBank/DDBJ databases">
        <title>Draft genome sequence of Cellulomonas takizawaensis strain TKZ-21.</title>
        <authorList>
            <person name="Yamamura H."/>
            <person name="Hayashi T."/>
            <person name="Hamada M."/>
            <person name="Serisawa Y."/>
            <person name="Matsuyama K."/>
            <person name="Nakagawa Y."/>
            <person name="Otoguro M."/>
            <person name="Yanagida F."/>
            <person name="Hayakawa M."/>
        </authorList>
    </citation>
    <scope>NUCLEOTIDE SEQUENCE [LARGE SCALE GENOMIC DNA]</scope>
    <source>
        <strain evidence="6 7">TKZ-21</strain>
    </source>
</reference>
<protein>
    <submittedName>
        <fullName evidence="6">UPF0256 protein</fullName>
    </submittedName>
</protein>
<keyword evidence="1 3" id="KW-0808">Transferase</keyword>
<dbReference type="InterPro" id="IPR036527">
    <property type="entry name" value="SCP2_sterol-bd_dom_sf"/>
</dbReference>
<feature type="binding site" evidence="3">
    <location>
        <begin position="97"/>
        <end position="102"/>
    </location>
    <ligand>
        <name>acetyl-CoA</name>
        <dbReference type="ChEBI" id="CHEBI:57288"/>
    </ligand>
</feature>
<dbReference type="Pfam" id="PF13527">
    <property type="entry name" value="Acetyltransf_9"/>
    <property type="match status" value="1"/>
</dbReference>
<sequence length="425" mass="46035">MATMSRLPEGYRVVAVPETRQTEFLETDRLAFAFDSTPETDAIVPLTVPFDRTMGVEAPDGSLAAVHASFPFTLPVPGGSVACSGLTWVGVRPDQRRRGLLTTMIDSHFTRSLDRGEPVSALFAAEHAIYGRFGYGSAADDLRVKLSRGAALRDVPGSADLTVRFTTLDAFAHRDVLDAVHRAAGAGRPGWITRDTEVLRRRQLVDPPAWRDGGEPLRLATVHDTAGEVRGYATLRRKDVWTEGGPRYEVRVREAVAVDAAAAHRLWSFVLDLDLTATVEGPMLPVDDALLHQLVDPRGIVPKMVDNLWVRLLDVPAALTARRYAAPVDVVLDVRDALLPANAGRWRVTTATSPTDGAWEARVERTEDAADVALDVRELGALYLGGRSLAAQVRAGLVTPVRAEAVQGAASAFGWPVAPVCSWVF</sequence>
<dbReference type="SUPFAM" id="SSF55729">
    <property type="entry name" value="Acyl-CoA N-acyltransferases (Nat)"/>
    <property type="match status" value="1"/>
</dbReference>
<feature type="binding site" evidence="3">
    <location>
        <begin position="89"/>
        <end position="91"/>
    </location>
    <ligand>
        <name>acetyl-CoA</name>
        <dbReference type="ChEBI" id="CHEBI:57288"/>
    </ligand>
</feature>
<evidence type="ECO:0000259" key="4">
    <source>
        <dbReference type="Pfam" id="PF13530"/>
    </source>
</evidence>
<feature type="domain" description="Enhanced intracellular survival protein" evidence="4">
    <location>
        <begin position="315"/>
        <end position="422"/>
    </location>
</feature>
<dbReference type="InterPro" id="IPR041380">
    <property type="entry name" value="Acetyltransf_17"/>
</dbReference>
<dbReference type="InterPro" id="IPR022902">
    <property type="entry name" value="NAcTrfase_Eis"/>
</dbReference>
<dbReference type="GO" id="GO:0030649">
    <property type="term" value="P:aminoglycoside antibiotic catabolic process"/>
    <property type="evidence" value="ECO:0007669"/>
    <property type="project" value="TreeGrafter"/>
</dbReference>
<evidence type="ECO:0000313" key="7">
    <source>
        <dbReference type="Proteomes" id="UP000288246"/>
    </source>
</evidence>
<dbReference type="HAMAP" id="MF_01812">
    <property type="entry name" value="Eis"/>
    <property type="match status" value="1"/>
</dbReference>
<feature type="active site" description="Proton donor" evidence="3">
    <location>
        <position position="130"/>
    </location>
</feature>
<gene>
    <name evidence="6" type="ORF">CTKZ_22830</name>
</gene>
<accession>A0A401V1D5</accession>
<dbReference type="Pfam" id="PF13530">
    <property type="entry name" value="SCP2_2"/>
    <property type="match status" value="1"/>
</dbReference>
<dbReference type="InterPro" id="IPR016181">
    <property type="entry name" value="Acyl_CoA_acyltransferase"/>
</dbReference>